<dbReference type="EMBL" id="FQXU01000018">
    <property type="protein sequence ID" value="SHI69925.1"/>
    <property type="molecule type" value="Genomic_DNA"/>
</dbReference>
<evidence type="ECO:0000256" key="3">
    <source>
        <dbReference type="ARBA" id="ARBA00012584"/>
    </source>
</evidence>
<dbReference type="InterPro" id="IPR050156">
    <property type="entry name" value="TC-AMP_synthase_SUA5"/>
</dbReference>
<feature type="binding site" evidence="14">
    <location>
        <position position="144"/>
    </location>
    <ligand>
        <name>ATP</name>
        <dbReference type="ChEBI" id="CHEBI:30616"/>
    </ligand>
</feature>
<feature type="binding site" evidence="14">
    <location>
        <position position="122"/>
    </location>
    <ligand>
        <name>L-threonine</name>
        <dbReference type="ChEBI" id="CHEBI:57926"/>
    </ligand>
</feature>
<dbReference type="Gene3D" id="3.40.50.11030">
    <property type="entry name" value="Threonylcarbamoyl-AMP synthase, C-terminal domain"/>
    <property type="match status" value="1"/>
</dbReference>
<keyword evidence="6 13" id="KW-0808">Transferase</keyword>
<dbReference type="InterPro" id="IPR006070">
    <property type="entry name" value="Sua5-like_dom"/>
</dbReference>
<feature type="binding site" evidence="14">
    <location>
        <position position="182"/>
    </location>
    <ligand>
        <name>L-threonine</name>
        <dbReference type="ChEBI" id="CHEBI:57926"/>
    </ligand>
</feature>
<feature type="binding site" evidence="14">
    <location>
        <position position="60"/>
    </location>
    <ligand>
        <name>ATP</name>
        <dbReference type="ChEBI" id="CHEBI:30616"/>
    </ligand>
</feature>
<evidence type="ECO:0000313" key="17">
    <source>
        <dbReference type="Proteomes" id="UP000184241"/>
    </source>
</evidence>
<dbReference type="GO" id="GO:0000049">
    <property type="term" value="F:tRNA binding"/>
    <property type="evidence" value="ECO:0007669"/>
    <property type="project" value="TreeGrafter"/>
</dbReference>
<dbReference type="InterPro" id="IPR038385">
    <property type="entry name" value="Sua5/YwlC_C"/>
</dbReference>
<feature type="binding site" evidence="14">
    <location>
        <position position="118"/>
    </location>
    <ligand>
        <name>ATP</name>
        <dbReference type="ChEBI" id="CHEBI:30616"/>
    </ligand>
</feature>
<comment type="subcellular location">
    <subcellularLocation>
        <location evidence="1 13">Cytoplasm</location>
    </subcellularLocation>
</comment>
<keyword evidence="9 13" id="KW-0547">Nucleotide-binding</keyword>
<evidence type="ECO:0000256" key="6">
    <source>
        <dbReference type="ARBA" id="ARBA00022679"/>
    </source>
</evidence>
<evidence type="ECO:0000256" key="2">
    <source>
        <dbReference type="ARBA" id="ARBA00007663"/>
    </source>
</evidence>
<dbReference type="InterPro" id="IPR010923">
    <property type="entry name" value="T(6)A37_SUA5"/>
</dbReference>
<evidence type="ECO:0000256" key="13">
    <source>
        <dbReference type="PIRNR" id="PIRNR004930"/>
    </source>
</evidence>
<feature type="binding site" evidence="14">
    <location>
        <position position="238"/>
    </location>
    <ligand>
        <name>ATP</name>
        <dbReference type="ChEBI" id="CHEBI:30616"/>
    </ligand>
</feature>
<dbReference type="Pfam" id="PF01300">
    <property type="entry name" value="Sua5_yciO_yrdC"/>
    <property type="match status" value="1"/>
</dbReference>
<dbReference type="GO" id="GO:0061710">
    <property type="term" value="F:L-threonylcarbamoyladenylate synthase"/>
    <property type="evidence" value="ECO:0007669"/>
    <property type="project" value="UniProtKB-EC"/>
</dbReference>
<evidence type="ECO:0000259" key="15">
    <source>
        <dbReference type="PROSITE" id="PS51163"/>
    </source>
</evidence>
<dbReference type="GO" id="GO:0005737">
    <property type="term" value="C:cytoplasm"/>
    <property type="evidence" value="ECO:0007669"/>
    <property type="project" value="UniProtKB-SubCell"/>
</dbReference>
<organism evidence="16 17">
    <name type="scientific">Clostridium intestinale DSM 6191</name>
    <dbReference type="NCBI Taxonomy" id="1121320"/>
    <lineage>
        <taxon>Bacteria</taxon>
        <taxon>Bacillati</taxon>
        <taxon>Bacillota</taxon>
        <taxon>Clostridia</taxon>
        <taxon>Eubacteriales</taxon>
        <taxon>Clostridiaceae</taxon>
        <taxon>Clostridium</taxon>
    </lineage>
</organism>
<gene>
    <name evidence="16" type="ORF">SAMN02745941_04196</name>
</gene>
<dbReference type="GO" id="GO:0006450">
    <property type="term" value="P:regulation of translational fidelity"/>
    <property type="evidence" value="ECO:0007669"/>
    <property type="project" value="TreeGrafter"/>
</dbReference>
<dbReference type="AlphaFoldDB" id="A0A1M6D9R8"/>
<evidence type="ECO:0000256" key="8">
    <source>
        <dbReference type="ARBA" id="ARBA00022695"/>
    </source>
</evidence>
<evidence type="ECO:0000256" key="5">
    <source>
        <dbReference type="ARBA" id="ARBA00022490"/>
    </source>
</evidence>
<dbReference type="InterPro" id="IPR017945">
    <property type="entry name" value="DHBP_synth_RibB-like_a/b_dom"/>
</dbReference>
<evidence type="ECO:0000256" key="14">
    <source>
        <dbReference type="PIRSR" id="PIRSR004930-1"/>
    </source>
</evidence>
<feature type="binding site" evidence="14">
    <location>
        <position position="142"/>
    </location>
    <ligand>
        <name>L-threonine</name>
        <dbReference type="ChEBI" id="CHEBI:57926"/>
    </ligand>
</feature>
<sequence length="350" mass="38660">MDTKISIIKDIHKNIKSIEEAASVIKEGGVVAFPTETVYGLGADALNPLAVKKIFEAKGRPQDNPLIIHVANKNLESLVKEIPSIANKIMDRFWPGPLTLIFKKKNIIPDVTSANLDTIGVRMPSNEIALKLIESSGTPIAAPSANISGRPSPTDVERCIEDLEGKIDYILGGNRSDVGVESTILDLSVDPPCVLRPGGITLEMLKEIDERIYIDPAIMKKSNENIKPKAPGMKYRHYAPKAKIKIINGNTEKTIEKIKDLLQNYIDNKLSVGVMTCDEHINYYSNQVEIISLGSRKKLDEIAKNLFEALRSFDDRGVDIILAEGYEEKDLGIAIMNRLKKAAAYDILEV</sequence>
<feature type="binding site" evidence="14">
    <location>
        <position position="37"/>
    </location>
    <ligand>
        <name>L-threonine</name>
        <dbReference type="ChEBI" id="CHEBI:57926"/>
    </ligand>
</feature>
<dbReference type="FunFam" id="3.40.50.11030:FF:000001">
    <property type="entry name" value="Threonylcarbamoyl-AMP synthase"/>
    <property type="match status" value="1"/>
</dbReference>
<keyword evidence="10 13" id="KW-0067">ATP-binding</keyword>
<comment type="function">
    <text evidence="13">Required for the formation of a threonylcarbamoyl group on adenosine at position 37 (t(6)A37) in tRNAs that read codons beginning with adenine.</text>
</comment>
<dbReference type="GO" id="GO:0005524">
    <property type="term" value="F:ATP binding"/>
    <property type="evidence" value="ECO:0007669"/>
    <property type="project" value="UniProtKB-UniRule"/>
</dbReference>
<dbReference type="Proteomes" id="UP000184241">
    <property type="component" value="Unassembled WGS sequence"/>
</dbReference>
<feature type="binding site" evidence="14">
    <location>
        <position position="152"/>
    </location>
    <ligand>
        <name>ATP</name>
        <dbReference type="ChEBI" id="CHEBI:30616"/>
    </ligand>
</feature>
<comment type="similarity">
    <text evidence="2 13">Belongs to the SUA5 family.</text>
</comment>
<evidence type="ECO:0000256" key="12">
    <source>
        <dbReference type="ARBA" id="ARBA00048366"/>
    </source>
</evidence>
<evidence type="ECO:0000256" key="11">
    <source>
        <dbReference type="ARBA" id="ARBA00029774"/>
    </source>
</evidence>
<evidence type="ECO:0000256" key="4">
    <source>
        <dbReference type="ARBA" id="ARBA00015492"/>
    </source>
</evidence>
<dbReference type="FunFam" id="3.90.870.10:FF:000009">
    <property type="entry name" value="Threonylcarbamoyl-AMP synthase, putative"/>
    <property type="match status" value="1"/>
</dbReference>
<dbReference type="SUPFAM" id="SSF55821">
    <property type="entry name" value="YrdC/RibB"/>
    <property type="match status" value="1"/>
</dbReference>
<feature type="domain" description="YrdC-like" evidence="15">
    <location>
        <begin position="15"/>
        <end position="200"/>
    </location>
</feature>
<evidence type="ECO:0000256" key="10">
    <source>
        <dbReference type="ARBA" id="ARBA00022840"/>
    </source>
</evidence>
<feature type="binding site" evidence="14">
    <location>
        <position position="69"/>
    </location>
    <ligand>
        <name>L-threonine</name>
        <dbReference type="ChEBI" id="CHEBI:57926"/>
    </ligand>
</feature>
<dbReference type="Pfam" id="PF03481">
    <property type="entry name" value="Sua5_C"/>
    <property type="match status" value="1"/>
</dbReference>
<dbReference type="RefSeq" id="WP_073022515.1">
    <property type="nucleotide sequence ID" value="NZ_FQXU01000018.1"/>
</dbReference>
<reference evidence="16 17" key="1">
    <citation type="submission" date="2016-11" db="EMBL/GenBank/DDBJ databases">
        <authorList>
            <person name="Jaros S."/>
            <person name="Januszkiewicz K."/>
            <person name="Wedrychowicz H."/>
        </authorList>
    </citation>
    <scope>NUCLEOTIDE SEQUENCE [LARGE SCALE GENOMIC DNA]</scope>
    <source>
        <strain evidence="16 17">DSM 6191</strain>
    </source>
</reference>
<dbReference type="NCBIfam" id="TIGR00057">
    <property type="entry name" value="L-threonylcarbamoyladenylate synthase"/>
    <property type="match status" value="1"/>
</dbReference>
<dbReference type="GO" id="GO:0008033">
    <property type="term" value="P:tRNA processing"/>
    <property type="evidence" value="ECO:0007669"/>
    <property type="project" value="UniProtKB-KW"/>
</dbReference>
<protein>
    <recommendedName>
        <fullName evidence="4 13">Threonylcarbamoyl-AMP synthase</fullName>
        <shortName evidence="13">TC-AMP synthase</shortName>
        <ecNumber evidence="3 13">2.7.7.87</ecNumber>
    </recommendedName>
    <alternativeName>
        <fullName evidence="11 13">L-threonylcarbamoyladenylate synthase</fullName>
    </alternativeName>
</protein>
<dbReference type="InterPro" id="IPR005145">
    <property type="entry name" value="Sua5_C"/>
</dbReference>
<keyword evidence="8 13" id="KW-0548">Nucleotidyltransferase</keyword>
<name>A0A1M6D9R8_9CLOT</name>
<keyword evidence="7 13" id="KW-0819">tRNA processing</keyword>
<dbReference type="PANTHER" id="PTHR17490">
    <property type="entry name" value="SUA5"/>
    <property type="match status" value="1"/>
</dbReference>
<dbReference type="Gene3D" id="3.90.870.10">
    <property type="entry name" value="DHBP synthase"/>
    <property type="match status" value="1"/>
</dbReference>
<keyword evidence="5 13" id="KW-0963">Cytoplasm</keyword>
<evidence type="ECO:0000313" key="16">
    <source>
        <dbReference type="EMBL" id="SHI69925.1"/>
    </source>
</evidence>
<dbReference type="EC" id="2.7.7.87" evidence="3 13"/>
<evidence type="ECO:0000256" key="1">
    <source>
        <dbReference type="ARBA" id="ARBA00004496"/>
    </source>
</evidence>
<accession>A0A1M6D9R8</accession>
<evidence type="ECO:0000256" key="9">
    <source>
        <dbReference type="ARBA" id="ARBA00022741"/>
    </source>
</evidence>
<comment type="catalytic activity">
    <reaction evidence="12 13">
        <text>L-threonine + hydrogencarbonate + ATP = L-threonylcarbamoyladenylate + diphosphate + H2O</text>
        <dbReference type="Rhea" id="RHEA:36407"/>
        <dbReference type="ChEBI" id="CHEBI:15377"/>
        <dbReference type="ChEBI" id="CHEBI:17544"/>
        <dbReference type="ChEBI" id="CHEBI:30616"/>
        <dbReference type="ChEBI" id="CHEBI:33019"/>
        <dbReference type="ChEBI" id="CHEBI:57926"/>
        <dbReference type="ChEBI" id="CHEBI:73682"/>
        <dbReference type="EC" id="2.7.7.87"/>
    </reaction>
</comment>
<dbReference type="GO" id="GO:0003725">
    <property type="term" value="F:double-stranded RNA binding"/>
    <property type="evidence" value="ECO:0007669"/>
    <property type="project" value="UniProtKB-UniRule"/>
</dbReference>
<feature type="binding site" evidence="14">
    <location>
        <position position="196"/>
    </location>
    <ligand>
        <name>ATP</name>
        <dbReference type="ChEBI" id="CHEBI:30616"/>
    </ligand>
</feature>
<evidence type="ECO:0000256" key="7">
    <source>
        <dbReference type="ARBA" id="ARBA00022694"/>
    </source>
</evidence>
<feature type="binding site" evidence="14">
    <location>
        <position position="64"/>
    </location>
    <ligand>
        <name>ATP</name>
        <dbReference type="ChEBI" id="CHEBI:30616"/>
    </ligand>
</feature>
<dbReference type="PANTHER" id="PTHR17490:SF16">
    <property type="entry name" value="THREONYLCARBAMOYL-AMP SYNTHASE"/>
    <property type="match status" value="1"/>
</dbReference>
<proteinExistence type="inferred from homology"/>
<dbReference type="PROSITE" id="PS51163">
    <property type="entry name" value="YRDC"/>
    <property type="match status" value="1"/>
</dbReference>
<dbReference type="PIRSF" id="PIRSF004930">
    <property type="entry name" value="Tln_factor_SUA5"/>
    <property type="match status" value="1"/>
</dbReference>